<sequence>MAETKVKATPKASNSAKKTPAQKAVAQSNAVTNTVEQPDPVMPPAVSKGKSAKKGDVKEAEATSPAKPKFSKETYLAWYEQMQLMRKFEEKAGQLYGQQKIKGFCHLYIGQEACAAGAVSALRKGDKWITAYRDHAHPLALGTSPNAIMAELYAKATGCSKGKGGSMHIFDKEVNFVGGHGIVGAQVPMGAGIAFAEKYNKTGNLCICYMGDGAVRQGALHEAFNMAMLWKLPVIFVVENNGYAMGTSVQRTSNVTELYHIGRGYDMPSEPVNAMNVEDVHDAVARAAERARAGEGPTFLEFKTYRYKGHSMSDPAKYRTKEELEDYRSRDAIEAVRHTILTNNMATEEALTAIDDKIKVQVQESVEFAETSPYPTADELFKDVYVQQDYPYIRD</sequence>
<dbReference type="Pfam" id="PF00676">
    <property type="entry name" value="E1_dh"/>
    <property type="match status" value="1"/>
</dbReference>
<comment type="catalytic activity">
    <reaction evidence="8">
        <text>N(6)-[(R)-lipoyl]-L-lysyl-[protein] + pyruvate + H(+) = N(6)-[(R)-S(8)-acetyldihydrolipoyl]-L-lysyl-[protein] + CO2</text>
        <dbReference type="Rhea" id="RHEA:19189"/>
        <dbReference type="Rhea" id="RHEA-COMP:10474"/>
        <dbReference type="Rhea" id="RHEA-COMP:10478"/>
        <dbReference type="ChEBI" id="CHEBI:15361"/>
        <dbReference type="ChEBI" id="CHEBI:15378"/>
        <dbReference type="ChEBI" id="CHEBI:16526"/>
        <dbReference type="ChEBI" id="CHEBI:83099"/>
        <dbReference type="ChEBI" id="CHEBI:83111"/>
        <dbReference type="EC" id="1.2.4.1"/>
    </reaction>
</comment>
<feature type="domain" description="Dehydrogenase E1 component" evidence="10">
    <location>
        <begin position="81"/>
        <end position="377"/>
    </location>
</feature>
<evidence type="ECO:0000313" key="12">
    <source>
        <dbReference type="Proteomes" id="UP000183947"/>
    </source>
</evidence>
<dbReference type="GO" id="GO:0006086">
    <property type="term" value="P:pyruvate decarboxylation to acetyl-CoA"/>
    <property type="evidence" value="ECO:0007669"/>
    <property type="project" value="InterPro"/>
</dbReference>
<dbReference type="InterPro" id="IPR001017">
    <property type="entry name" value="DH_E1"/>
</dbReference>
<dbReference type="EC" id="1.2.4.1" evidence="3 8"/>
<comment type="function">
    <text evidence="8">The pyruvate dehydrogenase complex catalyzes the overall conversion of pyruvate to acetyl-CoA and CO(2).</text>
</comment>
<dbReference type="InterPro" id="IPR029061">
    <property type="entry name" value="THDP-binding"/>
</dbReference>
<evidence type="ECO:0000256" key="6">
    <source>
        <dbReference type="ARBA" id="ARBA00023052"/>
    </source>
</evidence>
<dbReference type="Proteomes" id="UP000183947">
    <property type="component" value="Unassembled WGS sequence"/>
</dbReference>
<dbReference type="InterPro" id="IPR050642">
    <property type="entry name" value="PDH_E1_Alpha_Subunit"/>
</dbReference>
<dbReference type="Gene3D" id="3.40.50.970">
    <property type="match status" value="1"/>
</dbReference>
<reference evidence="12" key="1">
    <citation type="submission" date="2016-11" db="EMBL/GenBank/DDBJ databases">
        <authorList>
            <person name="Varghese N."/>
            <person name="Submissions S."/>
        </authorList>
    </citation>
    <scope>NUCLEOTIDE SEQUENCE [LARGE SCALE GENOMIC DNA]</scope>
    <source>
        <strain evidence="12">DSM 18569</strain>
    </source>
</reference>
<dbReference type="SUPFAM" id="SSF52518">
    <property type="entry name" value="Thiamin diphosphate-binding fold (THDP-binding)"/>
    <property type="match status" value="1"/>
</dbReference>
<evidence type="ECO:0000256" key="4">
    <source>
        <dbReference type="ARBA" id="ARBA00014159"/>
    </source>
</evidence>
<organism evidence="11 12">
    <name type="scientific">Hymenobacter psychrotolerans DSM 18569</name>
    <dbReference type="NCBI Taxonomy" id="1121959"/>
    <lineage>
        <taxon>Bacteria</taxon>
        <taxon>Pseudomonadati</taxon>
        <taxon>Bacteroidota</taxon>
        <taxon>Cytophagia</taxon>
        <taxon>Cytophagales</taxon>
        <taxon>Hymenobacteraceae</taxon>
        <taxon>Hymenobacter</taxon>
    </lineage>
</organism>
<dbReference type="PANTHER" id="PTHR11516">
    <property type="entry name" value="PYRUVATE DEHYDROGENASE E1 COMPONENT, ALPHA SUBUNIT BACTERIAL AND ORGANELLAR"/>
    <property type="match status" value="1"/>
</dbReference>
<dbReference type="CDD" id="cd02000">
    <property type="entry name" value="TPP_E1_PDC_ADC_BCADC"/>
    <property type="match status" value="1"/>
</dbReference>
<accession>A0A1M6Q742</accession>
<keyword evidence="7 8" id="KW-0670">Pyruvate</keyword>
<keyword evidence="6 8" id="KW-0786">Thiamine pyrophosphate</keyword>
<evidence type="ECO:0000256" key="8">
    <source>
        <dbReference type="RuleBase" id="RU361139"/>
    </source>
</evidence>
<proteinExistence type="predicted"/>
<evidence type="ECO:0000256" key="5">
    <source>
        <dbReference type="ARBA" id="ARBA00023002"/>
    </source>
</evidence>
<dbReference type="AlphaFoldDB" id="A0A1M6Q742"/>
<dbReference type="PANTHER" id="PTHR11516:SF60">
    <property type="entry name" value="PYRUVATE DEHYDROGENASE E1 COMPONENT SUBUNIT ALPHA"/>
    <property type="match status" value="1"/>
</dbReference>
<dbReference type="InterPro" id="IPR017597">
    <property type="entry name" value="Pyrv_DH_E1_asu_subgrp-y"/>
</dbReference>
<dbReference type="NCBIfam" id="TIGR03182">
    <property type="entry name" value="PDH_E1_alph_y"/>
    <property type="match status" value="1"/>
</dbReference>
<keyword evidence="12" id="KW-1185">Reference proteome</keyword>
<dbReference type="EMBL" id="FRAS01000001">
    <property type="protein sequence ID" value="SHK15945.1"/>
    <property type="molecule type" value="Genomic_DNA"/>
</dbReference>
<dbReference type="FunFam" id="3.40.50.970:FF:000013">
    <property type="entry name" value="Pyruvate dehydrogenase E1 component subunit alpha"/>
    <property type="match status" value="1"/>
</dbReference>
<evidence type="ECO:0000256" key="3">
    <source>
        <dbReference type="ARBA" id="ARBA00012281"/>
    </source>
</evidence>
<name>A0A1M6Q742_9BACT</name>
<keyword evidence="5 8" id="KW-0560">Oxidoreductase</keyword>
<evidence type="ECO:0000259" key="10">
    <source>
        <dbReference type="Pfam" id="PF00676"/>
    </source>
</evidence>
<dbReference type="GO" id="GO:0004739">
    <property type="term" value="F:pyruvate dehydrogenase (acetyl-transferring) activity"/>
    <property type="evidence" value="ECO:0007669"/>
    <property type="project" value="UniProtKB-UniRule"/>
</dbReference>
<evidence type="ECO:0000256" key="9">
    <source>
        <dbReference type="SAM" id="MobiDB-lite"/>
    </source>
</evidence>
<evidence type="ECO:0000256" key="2">
    <source>
        <dbReference type="ARBA" id="ARBA00011870"/>
    </source>
</evidence>
<feature type="region of interest" description="Disordered" evidence="9">
    <location>
        <begin position="1"/>
        <end position="65"/>
    </location>
</feature>
<feature type="compositionally biased region" description="Polar residues" evidence="9">
    <location>
        <begin position="25"/>
        <end position="36"/>
    </location>
</feature>
<dbReference type="STRING" id="1121959.SAMN02746009_00464"/>
<comment type="cofactor">
    <cofactor evidence="1 8">
        <name>thiamine diphosphate</name>
        <dbReference type="ChEBI" id="CHEBI:58937"/>
    </cofactor>
</comment>
<gene>
    <name evidence="8" type="primary">pdhA</name>
    <name evidence="11" type="ORF">SAMN02746009_00464</name>
</gene>
<protein>
    <recommendedName>
        <fullName evidence="4 8">Pyruvate dehydrogenase E1 component subunit alpha</fullName>
        <ecNumber evidence="3 8">1.2.4.1</ecNumber>
    </recommendedName>
</protein>
<evidence type="ECO:0000256" key="1">
    <source>
        <dbReference type="ARBA" id="ARBA00001964"/>
    </source>
</evidence>
<comment type="subunit">
    <text evidence="2 8">Heterodimer of an alpha and a beta chain.</text>
</comment>
<evidence type="ECO:0000256" key="7">
    <source>
        <dbReference type="ARBA" id="ARBA00023317"/>
    </source>
</evidence>
<evidence type="ECO:0000313" key="11">
    <source>
        <dbReference type="EMBL" id="SHK15945.1"/>
    </source>
</evidence>